<feature type="domain" description="ACT" evidence="8">
    <location>
        <begin position="208"/>
        <end position="290"/>
    </location>
</feature>
<dbReference type="SUPFAM" id="SSF53850">
    <property type="entry name" value="Periplasmic binding protein-like II"/>
    <property type="match status" value="1"/>
</dbReference>
<dbReference type="EC" id="4.2.1.51" evidence="2"/>
<dbReference type="InterPro" id="IPR045865">
    <property type="entry name" value="ACT-like_dom_sf"/>
</dbReference>
<comment type="pathway">
    <text evidence="1">Amino-acid biosynthesis; L-phenylalanine biosynthesis; phenylpyruvate from prephenate: step 1/1.</text>
</comment>
<evidence type="ECO:0000256" key="5">
    <source>
        <dbReference type="ARBA" id="ARBA00023222"/>
    </source>
</evidence>
<keyword evidence="6" id="KW-0456">Lyase</keyword>
<dbReference type="PANTHER" id="PTHR21022:SF19">
    <property type="entry name" value="PREPHENATE DEHYDRATASE-RELATED"/>
    <property type="match status" value="1"/>
</dbReference>
<gene>
    <name evidence="9" type="ORF">HDU87_000338</name>
</gene>
<proteinExistence type="predicted"/>
<evidence type="ECO:0000313" key="9">
    <source>
        <dbReference type="EMBL" id="KAJ3182000.1"/>
    </source>
</evidence>
<comment type="caution">
    <text evidence="9">The sequence shown here is derived from an EMBL/GenBank/DDBJ whole genome shotgun (WGS) entry which is preliminary data.</text>
</comment>
<name>A0AAD5TNE2_9FUNG</name>
<accession>A0AAD5TNE2</accession>
<dbReference type="PROSITE" id="PS51171">
    <property type="entry name" value="PREPHENATE_DEHYDR_3"/>
    <property type="match status" value="1"/>
</dbReference>
<keyword evidence="3" id="KW-0028">Amino-acid biosynthesis</keyword>
<dbReference type="InterPro" id="IPR002912">
    <property type="entry name" value="ACT_dom"/>
</dbReference>
<dbReference type="Gene3D" id="3.30.70.260">
    <property type="match status" value="1"/>
</dbReference>
<evidence type="ECO:0000313" key="10">
    <source>
        <dbReference type="Proteomes" id="UP001212152"/>
    </source>
</evidence>
<dbReference type="InterPro" id="IPR008242">
    <property type="entry name" value="Chor_mutase/pphenate_deHydtase"/>
</dbReference>
<dbReference type="Proteomes" id="UP001212152">
    <property type="component" value="Unassembled WGS sequence"/>
</dbReference>
<reference evidence="9" key="1">
    <citation type="submission" date="2020-05" db="EMBL/GenBank/DDBJ databases">
        <title>Phylogenomic resolution of chytrid fungi.</title>
        <authorList>
            <person name="Stajich J.E."/>
            <person name="Amses K."/>
            <person name="Simmons R."/>
            <person name="Seto K."/>
            <person name="Myers J."/>
            <person name="Bonds A."/>
            <person name="Quandt C.A."/>
            <person name="Barry K."/>
            <person name="Liu P."/>
            <person name="Grigoriev I."/>
            <person name="Longcore J.E."/>
            <person name="James T.Y."/>
        </authorList>
    </citation>
    <scope>NUCLEOTIDE SEQUENCE</scope>
    <source>
        <strain evidence="9">JEL0379</strain>
    </source>
</reference>
<dbReference type="PANTHER" id="PTHR21022">
    <property type="entry name" value="PREPHENATE DEHYDRATASE P PROTEIN"/>
    <property type="match status" value="1"/>
</dbReference>
<feature type="domain" description="Prephenate dehydratase" evidence="7">
    <location>
        <begin position="10"/>
        <end position="194"/>
    </location>
</feature>
<dbReference type="InterPro" id="IPR001086">
    <property type="entry name" value="Preph_deHydtase"/>
</dbReference>
<dbReference type="CDD" id="cd13631">
    <property type="entry name" value="PBP2_Ct-PDT_like"/>
    <property type="match status" value="1"/>
</dbReference>
<keyword evidence="5" id="KW-0584">Phenylalanine biosynthesis</keyword>
<evidence type="ECO:0000256" key="1">
    <source>
        <dbReference type="ARBA" id="ARBA00004741"/>
    </source>
</evidence>
<dbReference type="PROSITE" id="PS00858">
    <property type="entry name" value="PREPHENATE_DEHYDR_2"/>
    <property type="match status" value="1"/>
</dbReference>
<sequence length="307" mass="33613">MTSTISPSVKVAFQGTRGAYSEGALLELFATQPTFTGKTATPVGYETFKQVFEAVQNDEAELALVPIENSTTGTFHFTHDLLLHHGLYIVGEYQYHESHCLAALPGVELKDITEIRSHTYVLDQCRGFLASLPSGITINQGDTATSAARIASQSLKTSAAICGARACQLYSLNILASRIEDDSNTLTRYFLISRTPLSAERHTQPRTSLTVWLKNAPGQFHKTAGCFALRDINISKVESRPSSSTITLSKPWEYVMYMDVDADMSEPAMVNALHNLEEFAKRVRVLGSYPRYQPPGETAPAAIGIGM</sequence>
<dbReference type="AlphaFoldDB" id="A0AAD5TNE2"/>
<dbReference type="GO" id="GO:0005737">
    <property type="term" value="C:cytoplasm"/>
    <property type="evidence" value="ECO:0007669"/>
    <property type="project" value="TreeGrafter"/>
</dbReference>
<dbReference type="Gene3D" id="3.40.190.10">
    <property type="entry name" value="Periplasmic binding protein-like II"/>
    <property type="match status" value="2"/>
</dbReference>
<dbReference type="Pfam" id="PF00800">
    <property type="entry name" value="PDT"/>
    <property type="match status" value="1"/>
</dbReference>
<keyword evidence="4" id="KW-0057">Aromatic amino acid biosynthesis</keyword>
<evidence type="ECO:0000256" key="2">
    <source>
        <dbReference type="ARBA" id="ARBA00013147"/>
    </source>
</evidence>
<evidence type="ECO:0000256" key="3">
    <source>
        <dbReference type="ARBA" id="ARBA00022605"/>
    </source>
</evidence>
<evidence type="ECO:0000259" key="7">
    <source>
        <dbReference type="PROSITE" id="PS51171"/>
    </source>
</evidence>
<protein>
    <recommendedName>
        <fullName evidence="2">prephenate dehydratase</fullName>
        <ecNumber evidence="2">4.2.1.51</ecNumber>
    </recommendedName>
</protein>
<dbReference type="PROSITE" id="PS51671">
    <property type="entry name" value="ACT"/>
    <property type="match status" value="1"/>
</dbReference>
<dbReference type="CDD" id="cd04905">
    <property type="entry name" value="ACT_CM-PDT"/>
    <property type="match status" value="1"/>
</dbReference>
<evidence type="ECO:0000256" key="6">
    <source>
        <dbReference type="ARBA" id="ARBA00023239"/>
    </source>
</evidence>
<dbReference type="SUPFAM" id="SSF55021">
    <property type="entry name" value="ACT-like"/>
    <property type="match status" value="1"/>
</dbReference>
<keyword evidence="10" id="KW-1185">Reference proteome</keyword>
<dbReference type="GO" id="GO:0009094">
    <property type="term" value="P:L-phenylalanine biosynthetic process"/>
    <property type="evidence" value="ECO:0007669"/>
    <property type="project" value="UniProtKB-KW"/>
</dbReference>
<evidence type="ECO:0000256" key="4">
    <source>
        <dbReference type="ARBA" id="ARBA00023141"/>
    </source>
</evidence>
<organism evidence="9 10">
    <name type="scientific">Geranomyces variabilis</name>
    <dbReference type="NCBI Taxonomy" id="109894"/>
    <lineage>
        <taxon>Eukaryota</taxon>
        <taxon>Fungi</taxon>
        <taxon>Fungi incertae sedis</taxon>
        <taxon>Chytridiomycota</taxon>
        <taxon>Chytridiomycota incertae sedis</taxon>
        <taxon>Chytridiomycetes</taxon>
        <taxon>Spizellomycetales</taxon>
        <taxon>Powellomycetaceae</taxon>
        <taxon>Geranomyces</taxon>
    </lineage>
</organism>
<dbReference type="EMBL" id="JADGJQ010000010">
    <property type="protein sequence ID" value="KAJ3182000.1"/>
    <property type="molecule type" value="Genomic_DNA"/>
</dbReference>
<dbReference type="PIRSF" id="PIRSF001500">
    <property type="entry name" value="Chor_mut_pdt_Ppr"/>
    <property type="match status" value="1"/>
</dbReference>
<dbReference type="GO" id="GO:0004664">
    <property type="term" value="F:prephenate dehydratase activity"/>
    <property type="evidence" value="ECO:0007669"/>
    <property type="project" value="UniProtKB-EC"/>
</dbReference>
<dbReference type="InterPro" id="IPR018528">
    <property type="entry name" value="Preph_deHydtase_CS"/>
</dbReference>
<evidence type="ECO:0000259" key="8">
    <source>
        <dbReference type="PROSITE" id="PS51671"/>
    </source>
</evidence>